<keyword evidence="2" id="KW-1185">Reference proteome</keyword>
<proteinExistence type="predicted"/>
<organism evidence="1 2">
    <name type="scientific">Entomophthora muscae</name>
    <dbReference type="NCBI Taxonomy" id="34485"/>
    <lineage>
        <taxon>Eukaryota</taxon>
        <taxon>Fungi</taxon>
        <taxon>Fungi incertae sedis</taxon>
        <taxon>Zoopagomycota</taxon>
        <taxon>Entomophthoromycotina</taxon>
        <taxon>Entomophthoromycetes</taxon>
        <taxon>Entomophthorales</taxon>
        <taxon>Entomophthoraceae</taxon>
        <taxon>Entomophthora</taxon>
    </lineage>
</organism>
<reference evidence="1" key="1">
    <citation type="submission" date="2022-04" db="EMBL/GenBank/DDBJ databases">
        <title>Genome of the entomopathogenic fungus Entomophthora muscae.</title>
        <authorList>
            <person name="Elya C."/>
            <person name="Lovett B.R."/>
            <person name="Lee E."/>
            <person name="Macias A.M."/>
            <person name="Hajek A.E."/>
            <person name="De Bivort B.L."/>
            <person name="Kasson M.T."/>
            <person name="De Fine Licht H.H."/>
            <person name="Stajich J.E."/>
        </authorList>
    </citation>
    <scope>NUCLEOTIDE SEQUENCE</scope>
    <source>
        <strain evidence="1">Berkeley</strain>
    </source>
</reference>
<accession>A0ACC2TSF5</accession>
<gene>
    <name evidence="1" type="primary">COX15</name>
    <name evidence="1" type="ORF">DSO57_1015734</name>
</gene>
<dbReference type="Proteomes" id="UP001165960">
    <property type="component" value="Unassembled WGS sequence"/>
</dbReference>
<sequence length="505" mass="55762">MLGLKQFISPSATTRLSRNAFTSGSLSSLKPFSISHLSKFLSKPKLGSKCFSSSALSLDASQRVPFRSLVSSCLRKSIDQSVFGIQNIKFQSSQASSGIEGSNKTDESKNSSEGIERCPPVVGYWMLAMGAMVFGIVVVGGLTRLTESGLSIVEWNLIKGIKPPTSEEEWEREFEKYKQFPEFKKLNSLMTLEEFKFIFFMEWLHRLWGRAIGVAFVVPAVYFFSRGRLTPKVAKRSLGLAGLIGFQGGLGWYMVKSGLDHQLMEDPSAVPRVSQYRLASHLGTAFLLYVGFMLTGFEILSDNKLKRSPQKGFLAPITDPRFRAFRGHAIGTTVLVFITALSGAFVAGLDAGLVYNTFPNMGDSLIPPKEELWSPLYSSNRKLIEDDKETPIGMWRNIFDNPTTVQFNHRILAMTTLSSIVALYFLSRRLRLPRNARIGTNVMAGAGLAQVSLGISTLIYLVPVPLAAAHQSGSLALLTSGLYLVHTLRRPLPLQAPEESTQPKK</sequence>
<name>A0ACC2TSF5_9FUNG</name>
<comment type="caution">
    <text evidence="1">The sequence shown here is derived from an EMBL/GenBank/DDBJ whole genome shotgun (WGS) entry which is preliminary data.</text>
</comment>
<dbReference type="EMBL" id="QTSX02002192">
    <property type="protein sequence ID" value="KAJ9077542.1"/>
    <property type="molecule type" value="Genomic_DNA"/>
</dbReference>
<evidence type="ECO:0000313" key="2">
    <source>
        <dbReference type="Proteomes" id="UP001165960"/>
    </source>
</evidence>
<evidence type="ECO:0000313" key="1">
    <source>
        <dbReference type="EMBL" id="KAJ9077542.1"/>
    </source>
</evidence>
<protein>
    <submittedName>
        <fullName evidence="1">Cytochrome c oxidase assembly protein cox15</fullName>
    </submittedName>
</protein>